<keyword evidence="1" id="KW-0472">Membrane</keyword>
<keyword evidence="1" id="KW-0812">Transmembrane</keyword>
<feature type="transmembrane region" description="Helical" evidence="1">
    <location>
        <begin position="38"/>
        <end position="60"/>
    </location>
</feature>
<proteinExistence type="predicted"/>
<keyword evidence="1" id="KW-1133">Transmembrane helix</keyword>
<accession>A0ABN2CH78</accession>
<evidence type="ECO:0000256" key="1">
    <source>
        <dbReference type="SAM" id="Phobius"/>
    </source>
</evidence>
<evidence type="ECO:0000313" key="2">
    <source>
        <dbReference type="EMBL" id="GAA1557609.1"/>
    </source>
</evidence>
<dbReference type="RefSeq" id="WP_344511006.1">
    <property type="nucleotide sequence ID" value="NZ_BAAAQD010000026.1"/>
</dbReference>
<organism evidence="2 3">
    <name type="scientific">Dactylosporangium maewongense</name>
    <dbReference type="NCBI Taxonomy" id="634393"/>
    <lineage>
        <taxon>Bacteria</taxon>
        <taxon>Bacillati</taxon>
        <taxon>Actinomycetota</taxon>
        <taxon>Actinomycetes</taxon>
        <taxon>Micromonosporales</taxon>
        <taxon>Micromonosporaceae</taxon>
        <taxon>Dactylosporangium</taxon>
    </lineage>
</organism>
<name>A0ABN2CH78_9ACTN</name>
<sequence>MNDVKMLCDLALDDAPPLREAERVLAVAARAARTRDRVVAATAGLAGVTVAAALVAPALLPSRPTAPAPFVAVPAAQPTASQVASAAPVPSAQALPTHDRAVYDLLVAALPAGYSGHTQYPFAGPSTPAMRLDSPTGSALVVMSAHVVVSDGHGEGYLGAYLAQTSETVPPGGLCALPDAGRDCRIVDVAGVPVVVWLEDHGDGGDVIVARRYLQGGHFSVTAQRTVPVYPHDTATDRKPALDKAFLTADQVAALAGNPAMLP</sequence>
<reference evidence="2 3" key="1">
    <citation type="journal article" date="2019" name="Int. J. Syst. Evol. Microbiol.">
        <title>The Global Catalogue of Microorganisms (GCM) 10K type strain sequencing project: providing services to taxonomists for standard genome sequencing and annotation.</title>
        <authorList>
            <consortium name="The Broad Institute Genomics Platform"/>
            <consortium name="The Broad Institute Genome Sequencing Center for Infectious Disease"/>
            <person name="Wu L."/>
            <person name="Ma J."/>
        </authorList>
    </citation>
    <scope>NUCLEOTIDE SEQUENCE [LARGE SCALE GENOMIC DNA]</scope>
    <source>
        <strain evidence="2 3">JCM 15933</strain>
    </source>
</reference>
<protein>
    <submittedName>
        <fullName evidence="2">Uncharacterized protein</fullName>
    </submittedName>
</protein>
<keyword evidence="3" id="KW-1185">Reference proteome</keyword>
<gene>
    <name evidence="2" type="ORF">GCM10009827_093170</name>
</gene>
<evidence type="ECO:0000313" key="3">
    <source>
        <dbReference type="Proteomes" id="UP001501470"/>
    </source>
</evidence>
<dbReference type="Proteomes" id="UP001501470">
    <property type="component" value="Unassembled WGS sequence"/>
</dbReference>
<comment type="caution">
    <text evidence="2">The sequence shown here is derived from an EMBL/GenBank/DDBJ whole genome shotgun (WGS) entry which is preliminary data.</text>
</comment>
<dbReference type="EMBL" id="BAAAQD010000026">
    <property type="protein sequence ID" value="GAA1557609.1"/>
    <property type="molecule type" value="Genomic_DNA"/>
</dbReference>